<protein>
    <recommendedName>
        <fullName evidence="3">phospholipase D</fullName>
        <ecNumber evidence="3">3.1.4.4</ecNumber>
    </recommendedName>
</protein>
<evidence type="ECO:0000256" key="1">
    <source>
        <dbReference type="ARBA" id="ARBA00000798"/>
    </source>
</evidence>
<reference evidence="8 9" key="1">
    <citation type="submission" date="2012-06" db="EMBL/GenBank/DDBJ databases">
        <title>Finished chromosome of genome of Cylindrospermum stagnale PCC 7417.</title>
        <authorList>
            <consortium name="US DOE Joint Genome Institute"/>
            <person name="Gugger M."/>
            <person name="Coursin T."/>
            <person name="Rippka R."/>
            <person name="Tandeau De Marsac N."/>
            <person name="Huntemann M."/>
            <person name="Wei C.-L."/>
            <person name="Han J."/>
            <person name="Detter J.C."/>
            <person name="Han C."/>
            <person name="Tapia R."/>
            <person name="Chen A."/>
            <person name="Kyrpides N."/>
            <person name="Mavromatis K."/>
            <person name="Markowitz V."/>
            <person name="Szeto E."/>
            <person name="Ivanova N."/>
            <person name="Pagani I."/>
            <person name="Pati A."/>
            <person name="Goodwin L."/>
            <person name="Nordberg H.P."/>
            <person name="Cantor M.N."/>
            <person name="Hua S.X."/>
            <person name="Woyke T."/>
            <person name="Kerfeld C.A."/>
        </authorList>
    </citation>
    <scope>NUCLEOTIDE SEQUENCE [LARGE SCALE GENOMIC DNA]</scope>
    <source>
        <strain evidence="8 9">PCC 7417</strain>
    </source>
</reference>
<dbReference type="InterPro" id="IPR025202">
    <property type="entry name" value="PLD-like_dom"/>
</dbReference>
<dbReference type="AlphaFoldDB" id="K9WZD0"/>
<dbReference type="GO" id="GO:0004630">
    <property type="term" value="F:phospholipase D activity"/>
    <property type="evidence" value="ECO:0007669"/>
    <property type="project" value="UniProtKB-EC"/>
</dbReference>
<evidence type="ECO:0000256" key="3">
    <source>
        <dbReference type="ARBA" id="ARBA00012027"/>
    </source>
</evidence>
<dbReference type="GO" id="GO:0016891">
    <property type="term" value="F:RNA endonuclease activity producing 5'-phosphomonoesters, hydrolytic mechanism"/>
    <property type="evidence" value="ECO:0007669"/>
    <property type="project" value="TreeGrafter"/>
</dbReference>
<dbReference type="KEGG" id="csg:Cylst_2980"/>
<dbReference type="PATRIC" id="fig|56107.3.peg.3272"/>
<dbReference type="EC" id="3.1.4.4" evidence="3"/>
<dbReference type="eggNOG" id="COG1502">
    <property type="taxonomic scope" value="Bacteria"/>
</dbReference>
<accession>K9WZD0</accession>
<dbReference type="PANTHER" id="PTHR43856:SF1">
    <property type="entry name" value="MITOCHONDRIAL CARDIOLIPIN HYDROLASE"/>
    <property type="match status" value="1"/>
</dbReference>
<keyword evidence="6" id="KW-0443">Lipid metabolism</keyword>
<dbReference type="Pfam" id="PF13091">
    <property type="entry name" value="PLDc_2"/>
    <property type="match status" value="1"/>
</dbReference>
<dbReference type="InterPro" id="IPR051406">
    <property type="entry name" value="PLD_domain"/>
</dbReference>
<dbReference type="Proteomes" id="UP000010475">
    <property type="component" value="Chromosome"/>
</dbReference>
<dbReference type="GO" id="GO:0016042">
    <property type="term" value="P:lipid catabolic process"/>
    <property type="evidence" value="ECO:0007669"/>
    <property type="project" value="UniProtKB-KW"/>
</dbReference>
<organism evidence="8 9">
    <name type="scientific">Cylindrospermum stagnale PCC 7417</name>
    <dbReference type="NCBI Taxonomy" id="56107"/>
    <lineage>
        <taxon>Bacteria</taxon>
        <taxon>Bacillati</taxon>
        <taxon>Cyanobacteriota</taxon>
        <taxon>Cyanophyceae</taxon>
        <taxon>Nostocales</taxon>
        <taxon>Nostocaceae</taxon>
        <taxon>Cylindrospermum</taxon>
    </lineage>
</organism>
<dbReference type="OrthoDB" id="155099at2"/>
<dbReference type="RefSeq" id="WP_015208404.1">
    <property type="nucleotide sequence ID" value="NC_019757.1"/>
</dbReference>
<name>K9WZD0_9NOST</name>
<keyword evidence="4" id="KW-0378">Hydrolase</keyword>
<evidence type="ECO:0000256" key="4">
    <source>
        <dbReference type="ARBA" id="ARBA00022801"/>
    </source>
</evidence>
<dbReference type="EMBL" id="CP003642">
    <property type="protein sequence ID" value="AFZ25151.1"/>
    <property type="molecule type" value="Genomic_DNA"/>
</dbReference>
<dbReference type="HOGENOM" id="CLU_096754_0_0_3"/>
<feature type="domain" description="Phospholipase D-like" evidence="7">
    <location>
        <begin position="141"/>
        <end position="258"/>
    </location>
</feature>
<keyword evidence="5" id="KW-0442">Lipid degradation</keyword>
<comment type="similarity">
    <text evidence="2">Belongs to the phospholipase D family.</text>
</comment>
<dbReference type="STRING" id="56107.Cylst_2980"/>
<dbReference type="PANTHER" id="PTHR43856">
    <property type="entry name" value="CARDIOLIPIN HYDROLASE"/>
    <property type="match status" value="1"/>
</dbReference>
<evidence type="ECO:0000313" key="8">
    <source>
        <dbReference type="EMBL" id="AFZ25151.1"/>
    </source>
</evidence>
<gene>
    <name evidence="8" type="ORF">Cylst_2980</name>
</gene>
<dbReference type="CDD" id="cd09174">
    <property type="entry name" value="PLDc_Nuc_like_unchar2"/>
    <property type="match status" value="1"/>
</dbReference>
<evidence type="ECO:0000256" key="6">
    <source>
        <dbReference type="ARBA" id="ARBA00023098"/>
    </source>
</evidence>
<evidence type="ECO:0000259" key="7">
    <source>
        <dbReference type="Pfam" id="PF13091"/>
    </source>
</evidence>
<keyword evidence="9" id="KW-1185">Reference proteome</keyword>
<dbReference type="SUPFAM" id="SSF56024">
    <property type="entry name" value="Phospholipase D/nuclease"/>
    <property type="match status" value="1"/>
</dbReference>
<evidence type="ECO:0000256" key="5">
    <source>
        <dbReference type="ARBA" id="ARBA00022963"/>
    </source>
</evidence>
<dbReference type="Gene3D" id="3.30.870.10">
    <property type="entry name" value="Endonuclease Chain A"/>
    <property type="match status" value="1"/>
</dbReference>
<sequence length="266" mass="31160">MNLSEFAIDQLKTIVAGEHELTKTQYKTGRDLVDFFNSFGERDTYDQVFNDPSNRFYSRPLFVVDKLKKLNGTKSIKNIIEKIVNDDNNDKRVVADKLNEIIKPDNYFLEEIDGTYTVISQDNYDEDIKIEASFEENQTKIVEEISKAKFIIWVAVAWFTDDVLFRKLIEKKKQGINVQVIIIDDDINSTLNFEEHFEIYRIPKTPKFANMMHHKFCVIDLCTVINGSYNWTKKAQFNCENITIFNSRQLAEEFANEFICLKSLKN</sequence>
<proteinExistence type="inferred from homology"/>
<evidence type="ECO:0000256" key="2">
    <source>
        <dbReference type="ARBA" id="ARBA00008664"/>
    </source>
</evidence>
<evidence type="ECO:0000313" key="9">
    <source>
        <dbReference type="Proteomes" id="UP000010475"/>
    </source>
</evidence>
<comment type="catalytic activity">
    <reaction evidence="1">
        <text>a 1,2-diacyl-sn-glycero-3-phosphocholine + H2O = a 1,2-diacyl-sn-glycero-3-phosphate + choline + H(+)</text>
        <dbReference type="Rhea" id="RHEA:14445"/>
        <dbReference type="ChEBI" id="CHEBI:15354"/>
        <dbReference type="ChEBI" id="CHEBI:15377"/>
        <dbReference type="ChEBI" id="CHEBI:15378"/>
        <dbReference type="ChEBI" id="CHEBI:57643"/>
        <dbReference type="ChEBI" id="CHEBI:58608"/>
        <dbReference type="EC" id="3.1.4.4"/>
    </reaction>
</comment>